<dbReference type="InterPro" id="IPR037165">
    <property type="entry name" value="AldOxase/xan_DH_Mopterin-bd_sf"/>
</dbReference>
<dbReference type="InterPro" id="IPR046867">
    <property type="entry name" value="AldOxase/xan_DH_MoCoBD2"/>
</dbReference>
<dbReference type="GO" id="GO:0005506">
    <property type="term" value="F:iron ion binding"/>
    <property type="evidence" value="ECO:0007669"/>
    <property type="project" value="InterPro"/>
</dbReference>
<dbReference type="PANTHER" id="PTHR11908">
    <property type="entry name" value="XANTHINE DEHYDROGENASE"/>
    <property type="match status" value="1"/>
</dbReference>
<evidence type="ECO:0000313" key="3">
    <source>
        <dbReference type="Proteomes" id="UP000651668"/>
    </source>
</evidence>
<dbReference type="GO" id="GO:0016491">
    <property type="term" value="F:oxidoreductase activity"/>
    <property type="evidence" value="ECO:0007669"/>
    <property type="project" value="InterPro"/>
</dbReference>
<comment type="caution">
    <text evidence="2">The sequence shown here is derived from an EMBL/GenBank/DDBJ whole genome shotgun (WGS) entry which is preliminary data.</text>
</comment>
<dbReference type="RefSeq" id="WP_188625874.1">
    <property type="nucleotide sequence ID" value="NZ_BMIL01000003.1"/>
</dbReference>
<feature type="domain" description="Aldehyde oxidase/xanthine dehydrogenase a/b hammerhead" evidence="1">
    <location>
        <begin position="20"/>
        <end position="134"/>
    </location>
</feature>
<proteinExistence type="predicted"/>
<dbReference type="Pfam" id="PF02738">
    <property type="entry name" value="MoCoBD_1"/>
    <property type="match status" value="1"/>
</dbReference>
<dbReference type="InterPro" id="IPR000674">
    <property type="entry name" value="Ald_Oxase/Xan_DH_a/b"/>
</dbReference>
<dbReference type="InterPro" id="IPR016208">
    <property type="entry name" value="Ald_Oxase/xanthine_DH-like"/>
</dbReference>
<dbReference type="Gene3D" id="3.30.365.10">
    <property type="entry name" value="Aldehyde oxidase/xanthine dehydrogenase, molybdopterin binding domain"/>
    <property type="match status" value="4"/>
</dbReference>
<name>A0A916XBF1_9SPHI</name>
<organism evidence="2 3">
    <name type="scientific">Pedobacter quisquiliarum</name>
    <dbReference type="NCBI Taxonomy" id="1834438"/>
    <lineage>
        <taxon>Bacteria</taxon>
        <taxon>Pseudomonadati</taxon>
        <taxon>Bacteroidota</taxon>
        <taxon>Sphingobacteriia</taxon>
        <taxon>Sphingobacteriales</taxon>
        <taxon>Sphingobacteriaceae</taxon>
        <taxon>Pedobacter</taxon>
    </lineage>
</organism>
<keyword evidence="3" id="KW-1185">Reference proteome</keyword>
<dbReference type="EMBL" id="BMIL01000003">
    <property type="protein sequence ID" value="GGC59339.1"/>
    <property type="molecule type" value="Genomic_DNA"/>
</dbReference>
<dbReference type="SUPFAM" id="SSF56003">
    <property type="entry name" value="Molybdenum cofactor-binding domain"/>
    <property type="match status" value="1"/>
</dbReference>
<sequence length="741" mass="80750">MKSGYIGAAVNRVDGYLKVRGEAKYAAEYQAEQLCYGVVVSSSIAKGKIKTLDASKALALDGVLQVFSHENRTSLPWFDRSYKDEDQPPGSPFRPFYSNEIQFNMQPIALVVAESFELARYAATLIDVEYKAVDFNADFLNSQEKAYEAKKGKSGWKPPKSRGNASKALKHADVLVEATYFHPAEHHNPLELHASTVVVEADDTFTVYDKTQGVFNSQQYLMNIFGLSKAEVHVKAPYIGGAFGSGLRPQYQLFMAFMAAKALKRSVRVVLTRQQMFSFGHRPMTTQQLSLAASSKGKLVGIKHEAIAETSQFEEYTENVVNWSGMLYDCPDVDLSYKLLKLDTYTPLDMRAPGGATGVYAFEAAIDELACKAGVDPLQFRLLNYAEQEQNEKLPFSSKELKACYAIAADKFGWARRNPIPGQLREGDNLLGVGMATGVWEAQQQQVMAKAKLSPDGQLVVSCGTADIGTGTYTVMSQIAAETLGLPIEDVSFLLGDSDLPMAPLQGGSWTASSVGPAVLSVCEGLKEKLLKEAAGLPHSGFKGAKVEEVLFKDGMLCLKGDPSVQLSIAALMKQRNLAILEHQTASMPDPKQSQYGKYTHSAVFVEVKVDAELGNVQVSRVVVAVAAGRILNPKTARSQVLGGVVWGISMALEEESVMDKQYGRFINHDLAEYHVAVNADVHDIEVIFVEEEDDVINPLGVKGLGEIGIVGVPAAISNAIYNATGKRLRALPFTLDKLLE</sequence>
<reference evidence="2" key="1">
    <citation type="journal article" date="2014" name="Int. J. Syst. Evol. Microbiol.">
        <title>Complete genome sequence of Corynebacterium casei LMG S-19264T (=DSM 44701T), isolated from a smear-ripened cheese.</title>
        <authorList>
            <consortium name="US DOE Joint Genome Institute (JGI-PGF)"/>
            <person name="Walter F."/>
            <person name="Albersmeier A."/>
            <person name="Kalinowski J."/>
            <person name="Ruckert C."/>
        </authorList>
    </citation>
    <scope>NUCLEOTIDE SEQUENCE</scope>
    <source>
        <strain evidence="2">CGMCC 1.15343</strain>
    </source>
</reference>
<reference evidence="2" key="2">
    <citation type="submission" date="2020-09" db="EMBL/GenBank/DDBJ databases">
        <authorList>
            <person name="Sun Q."/>
            <person name="Zhou Y."/>
        </authorList>
    </citation>
    <scope>NUCLEOTIDE SEQUENCE</scope>
    <source>
        <strain evidence="2">CGMCC 1.15343</strain>
    </source>
</reference>
<dbReference type="InterPro" id="IPR008274">
    <property type="entry name" value="AldOxase/xan_DH_MoCoBD1"/>
</dbReference>
<dbReference type="SUPFAM" id="SSF54665">
    <property type="entry name" value="CO dehydrogenase molybdoprotein N-domain-like"/>
    <property type="match status" value="1"/>
</dbReference>
<dbReference type="Proteomes" id="UP000651668">
    <property type="component" value="Unassembled WGS sequence"/>
</dbReference>
<dbReference type="AlphaFoldDB" id="A0A916XBF1"/>
<dbReference type="SMART" id="SM01008">
    <property type="entry name" value="Ald_Xan_dh_C"/>
    <property type="match status" value="1"/>
</dbReference>
<evidence type="ECO:0000313" key="2">
    <source>
        <dbReference type="EMBL" id="GGC59339.1"/>
    </source>
</evidence>
<evidence type="ECO:0000259" key="1">
    <source>
        <dbReference type="SMART" id="SM01008"/>
    </source>
</evidence>
<gene>
    <name evidence="2" type="ORF">GCM10011387_11230</name>
</gene>
<protein>
    <submittedName>
        <fullName evidence="2">Aldehyde oxidase</fullName>
    </submittedName>
</protein>
<dbReference type="PANTHER" id="PTHR11908:SF153">
    <property type="entry name" value="DEHYDROGENASE"/>
    <property type="match status" value="1"/>
</dbReference>
<dbReference type="Pfam" id="PF20256">
    <property type="entry name" value="MoCoBD_2"/>
    <property type="match status" value="1"/>
</dbReference>
<accession>A0A916XBF1</accession>
<dbReference type="Pfam" id="PF01315">
    <property type="entry name" value="Ald_Xan_dh_C"/>
    <property type="match status" value="1"/>
</dbReference>
<dbReference type="InterPro" id="IPR036856">
    <property type="entry name" value="Ald_Oxase/Xan_DH_a/b_sf"/>
</dbReference>
<dbReference type="Gene3D" id="3.90.1170.50">
    <property type="entry name" value="Aldehyde oxidase/xanthine dehydrogenase, a/b hammerhead"/>
    <property type="match status" value="1"/>
</dbReference>